<dbReference type="EMBL" id="CR954253">
    <property type="protein sequence ID" value="CAI97635.1"/>
    <property type="molecule type" value="Genomic_DNA"/>
</dbReference>
<dbReference type="InterPro" id="IPR006139">
    <property type="entry name" value="D-isomer_2_OHA_DH_cat_dom"/>
</dbReference>
<dbReference type="SUPFAM" id="SSF52283">
    <property type="entry name" value="Formate/glycerate dehydrogenase catalytic domain-like"/>
    <property type="match status" value="1"/>
</dbReference>
<dbReference type="GO" id="GO:0051287">
    <property type="term" value="F:NAD binding"/>
    <property type="evidence" value="ECO:0007669"/>
    <property type="project" value="InterPro"/>
</dbReference>
<dbReference type="PANTHER" id="PTHR10996">
    <property type="entry name" value="2-HYDROXYACID DEHYDROGENASE-RELATED"/>
    <property type="match status" value="1"/>
</dbReference>
<feature type="domain" description="D-isomer specific 2-hydroxyacid dehydrogenase catalytic" evidence="5">
    <location>
        <begin position="22"/>
        <end position="322"/>
    </location>
</feature>
<dbReference type="AlphaFoldDB" id="Q1GAM7"/>
<evidence type="ECO:0000256" key="4">
    <source>
        <dbReference type="RuleBase" id="RU003719"/>
    </source>
</evidence>
<feature type="domain" description="D-isomer specific 2-hydroxyacid dehydrogenase NAD-binding" evidence="6">
    <location>
        <begin position="112"/>
        <end position="290"/>
    </location>
</feature>
<dbReference type="FunFam" id="3.40.50.720:FF:000203">
    <property type="entry name" value="D-3-phosphoglycerate dehydrogenase (SerA)"/>
    <property type="match status" value="1"/>
</dbReference>
<dbReference type="PANTHER" id="PTHR10996:SF283">
    <property type="entry name" value="GLYOXYLATE_HYDROXYPYRUVATE REDUCTASE B"/>
    <property type="match status" value="1"/>
</dbReference>
<dbReference type="Pfam" id="PF00389">
    <property type="entry name" value="2-Hacid_dh"/>
    <property type="match status" value="1"/>
</dbReference>
<dbReference type="InterPro" id="IPR006140">
    <property type="entry name" value="D-isomer_DH_NAD-bd"/>
</dbReference>
<dbReference type="GO" id="GO:0016618">
    <property type="term" value="F:hydroxypyruvate reductase [NAD(P)H] activity"/>
    <property type="evidence" value="ECO:0007669"/>
    <property type="project" value="TreeGrafter"/>
</dbReference>
<dbReference type="SUPFAM" id="SSF51735">
    <property type="entry name" value="NAD(P)-binding Rossmann-fold domains"/>
    <property type="match status" value="1"/>
</dbReference>
<dbReference type="Gene3D" id="3.40.50.720">
    <property type="entry name" value="NAD(P)-binding Rossmann-like Domain"/>
    <property type="match status" value="2"/>
</dbReference>
<proteinExistence type="inferred from homology"/>
<dbReference type="InterPro" id="IPR036291">
    <property type="entry name" value="NAD(P)-bd_dom_sf"/>
</dbReference>
<sequence>MREMLKMENAKVLVAGLAVRQLPELEKVCEVTFAPAGAGKDWYLANLGDFDALITGKLPVDQELLDAGKKLKIVSATGVGYDHIDVDYASSQGIIVSNCPASVMQPTAEMAFTLLLALSRKLALYNQEMRQENFLDTGLLENQGQSPVGKTLGIFGMGRIGKTLASYARTFGMNILYHNRHQLPEDEERALGVSYVPLADLLSQADYVSLNAPATAETYHVIDEAALSMMQPTAFLINTSRGSQVDEAALLRALKGKRIAGAGLDVFEEEPDFNKEFCQLDNVILTPHAGSATRESRRSVLKEASHNIVSFLVDGVPVNRVN</sequence>
<evidence type="ECO:0000256" key="2">
    <source>
        <dbReference type="ARBA" id="ARBA00023002"/>
    </source>
</evidence>
<dbReference type="eggNOG" id="COG1052">
    <property type="taxonomic scope" value="Bacteria"/>
</dbReference>
<organism evidence="7 8">
    <name type="scientific">Lactobacillus delbrueckii subsp. bulgaricus (strain ATCC 11842 / DSM 20081 / BCRC 10696 / JCM 1002 / NBRC 13953 / NCIMB 11778 / NCTC 12712 / WDCM 00102 / Lb 14)</name>
    <dbReference type="NCBI Taxonomy" id="390333"/>
    <lineage>
        <taxon>Bacteria</taxon>
        <taxon>Bacillati</taxon>
        <taxon>Bacillota</taxon>
        <taxon>Bacilli</taxon>
        <taxon>Lactobacillales</taxon>
        <taxon>Lactobacillaceae</taxon>
        <taxon>Lactobacillus</taxon>
    </lineage>
</organism>
<comment type="similarity">
    <text evidence="1 4">Belongs to the D-isomer specific 2-hydroxyacid dehydrogenase family.</text>
</comment>
<dbReference type="HOGENOM" id="CLU_019796_1_2_9"/>
<dbReference type="Proteomes" id="UP000001259">
    <property type="component" value="Chromosome"/>
</dbReference>
<reference evidence="7 8" key="1">
    <citation type="journal article" date="2006" name="Proc. Natl. Acad. Sci. U.S.A.">
        <title>The complete genome sequence of Lactobacillus bulgaricus reveals extensive and ongoing reductive evolution.</title>
        <authorList>
            <person name="van de Guchte M."/>
            <person name="Penaud S."/>
            <person name="Grimaldi C."/>
            <person name="Barbe V."/>
            <person name="Bryson K."/>
            <person name="Nicolas P."/>
            <person name="Robert C."/>
            <person name="Oztas S."/>
            <person name="Mangenot S."/>
            <person name="Couloux A."/>
            <person name="Loux V."/>
            <person name="Dervyn R."/>
            <person name="Bossy R."/>
            <person name="Bolotin A."/>
            <person name="Batto J.-M."/>
            <person name="Walunas T."/>
            <person name="Gibrat J.-F."/>
            <person name="Bessieres P."/>
            <person name="Weissenbach J."/>
            <person name="Ehrlich S.D."/>
            <person name="Maguin E."/>
        </authorList>
    </citation>
    <scope>NUCLEOTIDE SEQUENCE [LARGE SCALE GENOMIC DNA]</scope>
    <source>
        <strain evidence="8">ATCC 11842 / DSM 20081 / BCRC 10696 / JCM 1002 / NBRC 13953 / NCIMB 11778 / NCTC 12712 / WDCM 00102 / Lb 14</strain>
    </source>
</reference>
<dbReference type="Pfam" id="PF02826">
    <property type="entry name" value="2-Hacid_dh_C"/>
    <property type="match status" value="1"/>
</dbReference>
<dbReference type="PROSITE" id="PS00065">
    <property type="entry name" value="D_2_HYDROXYACID_DH_1"/>
    <property type="match status" value="1"/>
</dbReference>
<dbReference type="GO" id="GO:0030267">
    <property type="term" value="F:glyoxylate reductase (NADPH) activity"/>
    <property type="evidence" value="ECO:0007669"/>
    <property type="project" value="TreeGrafter"/>
</dbReference>
<protein>
    <submittedName>
        <fullName evidence="7">D-isomer specific 2-hydroxyacid dehydrogenase</fullName>
    </submittedName>
</protein>
<evidence type="ECO:0000256" key="3">
    <source>
        <dbReference type="ARBA" id="ARBA00023027"/>
    </source>
</evidence>
<dbReference type="InterPro" id="IPR050223">
    <property type="entry name" value="D-isomer_2-hydroxyacid_DH"/>
</dbReference>
<evidence type="ECO:0000259" key="6">
    <source>
        <dbReference type="Pfam" id="PF02826"/>
    </source>
</evidence>
<dbReference type="STRING" id="390333.Ldb0813"/>
<dbReference type="GO" id="GO:0005829">
    <property type="term" value="C:cytosol"/>
    <property type="evidence" value="ECO:0007669"/>
    <property type="project" value="TreeGrafter"/>
</dbReference>
<evidence type="ECO:0000256" key="1">
    <source>
        <dbReference type="ARBA" id="ARBA00005854"/>
    </source>
</evidence>
<dbReference type="KEGG" id="ldb:Ldb0813"/>
<keyword evidence="8" id="KW-1185">Reference proteome</keyword>
<evidence type="ECO:0000313" key="7">
    <source>
        <dbReference type="EMBL" id="CAI97635.1"/>
    </source>
</evidence>
<dbReference type="InterPro" id="IPR029752">
    <property type="entry name" value="D-isomer_DH_CS1"/>
</dbReference>
<keyword evidence="2 4" id="KW-0560">Oxidoreductase</keyword>
<accession>Q1GAM7</accession>
<evidence type="ECO:0000313" key="8">
    <source>
        <dbReference type="Proteomes" id="UP000001259"/>
    </source>
</evidence>
<name>Q1GAM7_LACDA</name>
<evidence type="ECO:0000259" key="5">
    <source>
        <dbReference type="Pfam" id="PF00389"/>
    </source>
</evidence>
<dbReference type="CDD" id="cd12178">
    <property type="entry name" value="2-Hacid_dh_13"/>
    <property type="match status" value="1"/>
</dbReference>
<keyword evidence="3" id="KW-0520">NAD</keyword>
<gene>
    <name evidence="7" type="ordered locus">Ldb0813</name>
</gene>